<keyword evidence="4" id="KW-1185">Reference proteome</keyword>
<dbReference type="Gene3D" id="3.10.120.10">
    <property type="entry name" value="Cytochrome b5-like heme/steroid binding domain"/>
    <property type="match status" value="1"/>
</dbReference>
<sequence length="263" mass="28816">MEDALALNNSLLPKNKFALHDGDPKLPIYIAVRGYVFDVSRDREVFGKGGPLNECAGQEISRAIALGPPPTNNPPASVSGSGQQGNVIEDSRGNSERADGVQEGLRSRARRGQSQGGTQQLQQQQQQQQGSGDEAPPLRITLRQCEIGKSKLHDCNDAQLVKVEEVLRMCREKYTQVGKLPEELHIDPLPILGDKYAGPCLIMLVVFFSVLLLGGLFFAFAPLAGWGNDWFVGKGLQPGSVLNRSKLNKIITHEQFLPNEDYE</sequence>
<keyword evidence="2" id="KW-1133">Transmembrane helix</keyword>
<comment type="caution">
    <text evidence="3">The sequence shown here is derived from an EMBL/GenBank/DDBJ whole genome shotgun (WGS) entry which is preliminary data.</text>
</comment>
<proteinExistence type="predicted"/>
<feature type="compositionally biased region" description="Basic and acidic residues" evidence="1">
    <location>
        <begin position="89"/>
        <end position="100"/>
    </location>
</feature>
<dbReference type="Proteomes" id="UP000815325">
    <property type="component" value="Unassembled WGS sequence"/>
</dbReference>
<keyword evidence="2" id="KW-0472">Membrane</keyword>
<evidence type="ECO:0000313" key="4">
    <source>
        <dbReference type="Proteomes" id="UP000815325"/>
    </source>
</evidence>
<evidence type="ECO:0000256" key="1">
    <source>
        <dbReference type="SAM" id="MobiDB-lite"/>
    </source>
</evidence>
<reference evidence="3" key="1">
    <citation type="submission" date="2017-08" db="EMBL/GenBank/DDBJ databases">
        <authorList>
            <person name="Polle J.E."/>
            <person name="Barry K."/>
            <person name="Cushman J."/>
            <person name="Schmutz J."/>
            <person name="Tran D."/>
            <person name="Hathwaick L.T."/>
            <person name="Yim W.C."/>
            <person name="Jenkins J."/>
            <person name="Mckie-Krisberg Z.M."/>
            <person name="Prochnik S."/>
            <person name="Lindquist E."/>
            <person name="Dockter R.B."/>
            <person name="Adam C."/>
            <person name="Molina H."/>
            <person name="Bunkerborg J."/>
            <person name="Jin E."/>
            <person name="Buchheim M."/>
            <person name="Magnuson J."/>
        </authorList>
    </citation>
    <scope>NUCLEOTIDE SEQUENCE</scope>
    <source>
        <strain evidence="3">CCAP 19/18</strain>
    </source>
</reference>
<evidence type="ECO:0000313" key="3">
    <source>
        <dbReference type="EMBL" id="KAF5840173.1"/>
    </source>
</evidence>
<feature type="compositionally biased region" description="Low complexity" evidence="1">
    <location>
        <begin position="112"/>
        <end position="132"/>
    </location>
</feature>
<feature type="compositionally biased region" description="Polar residues" evidence="1">
    <location>
        <begin position="74"/>
        <end position="86"/>
    </location>
</feature>
<dbReference type="InterPro" id="IPR036400">
    <property type="entry name" value="Cyt_B5-like_heme/steroid_sf"/>
</dbReference>
<gene>
    <name evidence="3" type="ORF">DUNSADRAFT_17520</name>
</gene>
<evidence type="ECO:0000256" key="2">
    <source>
        <dbReference type="SAM" id="Phobius"/>
    </source>
</evidence>
<protein>
    <recommendedName>
        <fullName evidence="5">Cytochrome b5 heme-binding domain-containing protein</fullName>
    </recommendedName>
</protein>
<accession>A0ABQ7GZY6</accession>
<evidence type="ECO:0008006" key="5">
    <source>
        <dbReference type="Google" id="ProtNLM"/>
    </source>
</evidence>
<feature type="region of interest" description="Disordered" evidence="1">
    <location>
        <begin position="64"/>
        <end position="137"/>
    </location>
</feature>
<name>A0ABQ7GZY6_DUNSA</name>
<organism evidence="3 4">
    <name type="scientific">Dunaliella salina</name>
    <name type="common">Green alga</name>
    <name type="synonym">Protococcus salinus</name>
    <dbReference type="NCBI Taxonomy" id="3046"/>
    <lineage>
        <taxon>Eukaryota</taxon>
        <taxon>Viridiplantae</taxon>
        <taxon>Chlorophyta</taxon>
        <taxon>core chlorophytes</taxon>
        <taxon>Chlorophyceae</taxon>
        <taxon>CS clade</taxon>
        <taxon>Chlamydomonadales</taxon>
        <taxon>Dunaliellaceae</taxon>
        <taxon>Dunaliella</taxon>
    </lineage>
</organism>
<dbReference type="EMBL" id="MU069521">
    <property type="protein sequence ID" value="KAF5840173.1"/>
    <property type="molecule type" value="Genomic_DNA"/>
</dbReference>
<keyword evidence="2" id="KW-0812">Transmembrane</keyword>
<dbReference type="SUPFAM" id="SSF55856">
    <property type="entry name" value="Cytochrome b5-like heme/steroid binding domain"/>
    <property type="match status" value="1"/>
</dbReference>
<feature type="transmembrane region" description="Helical" evidence="2">
    <location>
        <begin position="200"/>
        <end position="221"/>
    </location>
</feature>